<dbReference type="InterPro" id="IPR029058">
    <property type="entry name" value="AB_hydrolase_fold"/>
</dbReference>
<dbReference type="Gene3D" id="2.60.120.260">
    <property type="entry name" value="Galactose-binding domain-like"/>
    <property type="match status" value="1"/>
</dbReference>
<feature type="domain" description="Xaa-Pro dipeptidyl-peptidase C-terminal" evidence="2">
    <location>
        <begin position="309"/>
        <end position="555"/>
    </location>
</feature>
<dbReference type="PANTHER" id="PTHR43056:SF10">
    <property type="entry name" value="COCE_NOND FAMILY, PUTATIVE (AFU_ORTHOLOGUE AFUA_7G00600)-RELATED"/>
    <property type="match status" value="1"/>
</dbReference>
<dbReference type="Pfam" id="PF08530">
    <property type="entry name" value="PepX_C"/>
    <property type="match status" value="1"/>
</dbReference>
<keyword evidence="4" id="KW-1185">Reference proteome</keyword>
<keyword evidence="1 3" id="KW-0378">Hydrolase</keyword>
<dbReference type="SMART" id="SM00939">
    <property type="entry name" value="PepX_C"/>
    <property type="match status" value="1"/>
</dbReference>
<dbReference type="Gene3D" id="1.10.3020.10">
    <property type="entry name" value="alpha-amino acid ester hydrolase ( Helical cap domain)"/>
    <property type="match status" value="1"/>
</dbReference>
<protein>
    <submittedName>
        <fullName evidence="3">CocE/NonD family hydrolase</fullName>
    </submittedName>
</protein>
<dbReference type="SUPFAM" id="SSF49785">
    <property type="entry name" value="Galactose-binding domain-like"/>
    <property type="match status" value="1"/>
</dbReference>
<dbReference type="SUPFAM" id="SSF53474">
    <property type="entry name" value="alpha/beta-Hydrolases"/>
    <property type="match status" value="1"/>
</dbReference>
<dbReference type="Pfam" id="PF02129">
    <property type="entry name" value="Peptidase_S15"/>
    <property type="match status" value="1"/>
</dbReference>
<reference evidence="3 4" key="1">
    <citation type="submission" date="2024-04" db="EMBL/GenBank/DDBJ databases">
        <title>draft genome sequnece of Paenibacillus filicis.</title>
        <authorList>
            <person name="Kim D.-U."/>
        </authorList>
    </citation>
    <scope>NUCLEOTIDE SEQUENCE [LARGE SCALE GENOMIC DNA]</scope>
    <source>
        <strain evidence="3 4">KACC14197</strain>
    </source>
</reference>
<dbReference type="InterPro" id="IPR008979">
    <property type="entry name" value="Galactose-bd-like_sf"/>
</dbReference>
<dbReference type="InterPro" id="IPR005674">
    <property type="entry name" value="CocE/Ser_esterase"/>
</dbReference>
<comment type="caution">
    <text evidence="3">The sequence shown here is derived from an EMBL/GenBank/DDBJ whole genome shotgun (WGS) entry which is preliminary data.</text>
</comment>
<dbReference type="NCBIfam" id="TIGR00976">
    <property type="entry name" value="CocE_NonD"/>
    <property type="match status" value="1"/>
</dbReference>
<name>A0ABU9DIU7_9BACL</name>
<evidence type="ECO:0000259" key="2">
    <source>
        <dbReference type="SMART" id="SM00939"/>
    </source>
</evidence>
<dbReference type="Proteomes" id="UP001469365">
    <property type="component" value="Unassembled WGS sequence"/>
</dbReference>
<organism evidence="3 4">
    <name type="scientific">Paenibacillus filicis</name>
    <dbReference type="NCBI Taxonomy" id="669464"/>
    <lineage>
        <taxon>Bacteria</taxon>
        <taxon>Bacillati</taxon>
        <taxon>Bacillota</taxon>
        <taxon>Bacilli</taxon>
        <taxon>Bacillales</taxon>
        <taxon>Paenibacillaceae</taxon>
        <taxon>Paenibacillus</taxon>
    </lineage>
</organism>
<evidence type="ECO:0000313" key="3">
    <source>
        <dbReference type="EMBL" id="MEK8128771.1"/>
    </source>
</evidence>
<dbReference type="EMBL" id="JBBPCC010000007">
    <property type="protein sequence ID" value="MEK8128771.1"/>
    <property type="molecule type" value="Genomic_DNA"/>
</dbReference>
<dbReference type="RefSeq" id="WP_341415861.1">
    <property type="nucleotide sequence ID" value="NZ_JBBPCC010000007.1"/>
</dbReference>
<gene>
    <name evidence="3" type="ORF">WMW72_12725</name>
</gene>
<dbReference type="Gene3D" id="3.40.50.1820">
    <property type="entry name" value="alpha/beta hydrolase"/>
    <property type="match status" value="1"/>
</dbReference>
<accession>A0ABU9DIU7</accession>
<sequence length="574" mass="63177">MNFGGVDMMRKVPCVLRDGVTLYADIYRPAGGGGYPVLLMRQPYGRKLASTVSHAHPVWYASQGFMVVIQDVRGRGDSEGEFSPFAHEAEDGYDTVEWAASLPGSNGKVGMYGFSYQGATQWAAASLHPPHLTAIAPSMTAANLYPGWMYAYGSFDLQSCLPWAYQLARDSARRAGDAEAEALCTEVMLNPAPALRQLPLDQGHPVLDKYLPAYFDWLAHPEYDEYWARFNWLDAFMEKPIPTLHIGGWYDFLLQGTLQSFQTLSAQEQSPKLFHQLHIGPWTHIPWGRKPGGMDHGPDADGQMHLRQAEWFRYWLKDEGESGLFEEAPVRYFEPWSKTWKLTKKFPFPGMEEQDSRTPVKHLYVSGSTLPANGASGGSVLTESKENISQSAAPDVFVYDARLPMSLASVLPADRSVQQDRYEILVYTGDPLEKEVEILGTPRVKVMCQAIDGPTDLVAVLSVVMPSGEARFLSVGRVEVGRAPSTSGVGEPEAADILMRPLSFRCPVGSAIRLELTGSAYPLLLRHPNGIPWTEAMKAGAGELAMAVVAVSSVPGAETWIELPLAEAYTDIKG</sequence>
<dbReference type="InterPro" id="IPR000383">
    <property type="entry name" value="Xaa-Pro-like_dom"/>
</dbReference>
<proteinExistence type="predicted"/>
<evidence type="ECO:0000256" key="1">
    <source>
        <dbReference type="ARBA" id="ARBA00022801"/>
    </source>
</evidence>
<dbReference type="InterPro" id="IPR013736">
    <property type="entry name" value="Xaa-Pro_dipept_C"/>
</dbReference>
<dbReference type="GO" id="GO:0016787">
    <property type="term" value="F:hydrolase activity"/>
    <property type="evidence" value="ECO:0007669"/>
    <property type="project" value="UniProtKB-KW"/>
</dbReference>
<dbReference type="InterPro" id="IPR050585">
    <property type="entry name" value="Xaa-Pro_dipeptidyl-ppase/CocE"/>
</dbReference>
<dbReference type="PANTHER" id="PTHR43056">
    <property type="entry name" value="PEPTIDASE S9 PROLYL OLIGOPEPTIDASE"/>
    <property type="match status" value="1"/>
</dbReference>
<evidence type="ECO:0000313" key="4">
    <source>
        <dbReference type="Proteomes" id="UP001469365"/>
    </source>
</evidence>